<keyword evidence="2" id="KW-1185">Reference proteome</keyword>
<sequence>MNKEQVTIVREISDKNGGEGIKIIEWNVSDPTESLYAVVTPIKIK</sequence>
<reference evidence="1" key="1">
    <citation type="submission" date="2021-10" db="EMBL/GenBank/DDBJ databases">
        <authorList>
            <person name="Criscuolo A."/>
        </authorList>
    </citation>
    <scope>NUCLEOTIDE SEQUENCE</scope>
    <source>
        <strain evidence="1">CIP111885</strain>
    </source>
</reference>
<gene>
    <name evidence="1" type="ORF">NEOCIP111885_03906</name>
</gene>
<protein>
    <submittedName>
        <fullName evidence="1">Uncharacterized protein</fullName>
    </submittedName>
</protein>
<dbReference type="EMBL" id="CAKJTG010000029">
    <property type="protein sequence ID" value="CAG9610160.1"/>
    <property type="molecule type" value="Genomic_DNA"/>
</dbReference>
<name>A0A9C7GDM7_9BACI</name>
<dbReference type="AlphaFoldDB" id="A0A9C7GDM7"/>
<dbReference type="RefSeq" id="WP_230498386.1">
    <property type="nucleotide sequence ID" value="NZ_CAKJTG010000029.1"/>
</dbReference>
<organism evidence="1 2">
    <name type="scientific">Pseudoneobacillus rhizosphaerae</name>
    <dbReference type="NCBI Taxonomy" id="2880968"/>
    <lineage>
        <taxon>Bacteria</taxon>
        <taxon>Bacillati</taxon>
        <taxon>Bacillota</taxon>
        <taxon>Bacilli</taxon>
        <taxon>Bacillales</taxon>
        <taxon>Bacillaceae</taxon>
        <taxon>Pseudoneobacillus</taxon>
    </lineage>
</organism>
<evidence type="ECO:0000313" key="2">
    <source>
        <dbReference type="Proteomes" id="UP000789845"/>
    </source>
</evidence>
<evidence type="ECO:0000313" key="1">
    <source>
        <dbReference type="EMBL" id="CAG9610160.1"/>
    </source>
</evidence>
<proteinExistence type="predicted"/>
<comment type="caution">
    <text evidence="1">The sequence shown here is derived from an EMBL/GenBank/DDBJ whole genome shotgun (WGS) entry which is preliminary data.</text>
</comment>
<accession>A0A9C7GDM7</accession>
<dbReference type="Proteomes" id="UP000789845">
    <property type="component" value="Unassembled WGS sequence"/>
</dbReference>